<feature type="region of interest" description="Disordered" evidence="2">
    <location>
        <begin position="274"/>
        <end position="294"/>
    </location>
</feature>
<feature type="compositionally biased region" description="Polar residues" evidence="2">
    <location>
        <begin position="55"/>
        <end position="69"/>
    </location>
</feature>
<feature type="compositionally biased region" description="Low complexity" evidence="2">
    <location>
        <begin position="128"/>
        <end position="146"/>
    </location>
</feature>
<feature type="compositionally biased region" description="Basic and acidic residues" evidence="2">
    <location>
        <begin position="113"/>
        <end position="125"/>
    </location>
</feature>
<dbReference type="KEGG" id="bpg:Bathy05g05170"/>
<reference evidence="3 4" key="1">
    <citation type="submission" date="2011-10" db="EMBL/GenBank/DDBJ databases">
        <authorList>
            <person name="Genoscope - CEA"/>
        </authorList>
    </citation>
    <scope>NUCLEOTIDE SEQUENCE [LARGE SCALE GENOMIC DNA]</scope>
    <source>
        <strain evidence="3 4">RCC 1105</strain>
    </source>
</reference>
<keyword evidence="1" id="KW-0175">Coiled coil</keyword>
<gene>
    <name evidence="3" type="ORF">Bathy05g05170</name>
</gene>
<feature type="compositionally biased region" description="Basic residues" evidence="2">
    <location>
        <begin position="1"/>
        <end position="11"/>
    </location>
</feature>
<keyword evidence="4" id="KW-1185">Reference proteome</keyword>
<proteinExistence type="predicted"/>
<dbReference type="EMBL" id="FO082274">
    <property type="protein sequence ID" value="CCO16839.1"/>
    <property type="molecule type" value="Genomic_DNA"/>
</dbReference>
<evidence type="ECO:0000313" key="4">
    <source>
        <dbReference type="Proteomes" id="UP000198341"/>
    </source>
</evidence>
<feature type="compositionally biased region" description="Low complexity" evidence="2">
    <location>
        <begin position="81"/>
        <end position="90"/>
    </location>
</feature>
<feature type="region of interest" description="Disordered" evidence="2">
    <location>
        <begin position="347"/>
        <end position="386"/>
    </location>
</feature>
<dbReference type="AlphaFoldDB" id="K8EFT0"/>
<dbReference type="RefSeq" id="XP_007513281.1">
    <property type="nucleotide sequence ID" value="XM_007513219.1"/>
</dbReference>
<feature type="compositionally biased region" description="Basic and acidic residues" evidence="2">
    <location>
        <begin position="347"/>
        <end position="385"/>
    </location>
</feature>
<evidence type="ECO:0000313" key="3">
    <source>
        <dbReference type="EMBL" id="CCO16839.1"/>
    </source>
</evidence>
<feature type="compositionally biased region" description="Low complexity" evidence="2">
    <location>
        <begin position="12"/>
        <end position="23"/>
    </location>
</feature>
<feature type="compositionally biased region" description="Polar residues" evidence="2">
    <location>
        <begin position="24"/>
        <end position="35"/>
    </location>
</feature>
<name>K8EFT0_9CHLO</name>
<organism evidence="3 4">
    <name type="scientific">Bathycoccus prasinos</name>
    <dbReference type="NCBI Taxonomy" id="41875"/>
    <lineage>
        <taxon>Eukaryota</taxon>
        <taxon>Viridiplantae</taxon>
        <taxon>Chlorophyta</taxon>
        <taxon>Mamiellophyceae</taxon>
        <taxon>Mamiellales</taxon>
        <taxon>Bathycoccaceae</taxon>
        <taxon>Bathycoccus</taxon>
    </lineage>
</organism>
<evidence type="ECO:0000256" key="2">
    <source>
        <dbReference type="SAM" id="MobiDB-lite"/>
    </source>
</evidence>
<feature type="compositionally biased region" description="Pro residues" evidence="2">
    <location>
        <begin position="70"/>
        <end position="80"/>
    </location>
</feature>
<dbReference type="GeneID" id="19016020"/>
<dbReference type="Proteomes" id="UP000198341">
    <property type="component" value="Chromosome 5"/>
</dbReference>
<feature type="coiled-coil region" evidence="1">
    <location>
        <begin position="393"/>
        <end position="453"/>
    </location>
</feature>
<feature type="coiled-coil region" evidence="1">
    <location>
        <begin position="182"/>
        <end position="246"/>
    </location>
</feature>
<dbReference type="STRING" id="41875.K8EFT0"/>
<protein>
    <submittedName>
        <fullName evidence="3">Uncharacterized protein</fullName>
    </submittedName>
</protein>
<evidence type="ECO:0000256" key="1">
    <source>
        <dbReference type="SAM" id="Coils"/>
    </source>
</evidence>
<accession>K8EFT0</accession>
<feature type="compositionally biased region" description="Basic and acidic residues" evidence="2">
    <location>
        <begin position="274"/>
        <end position="288"/>
    </location>
</feature>
<feature type="region of interest" description="Disordered" evidence="2">
    <location>
        <begin position="1"/>
        <end position="148"/>
    </location>
</feature>
<sequence length="536" mass="60907">MGSGKKKKKKNSNQNNNNNNNNNTPQSAARQTSNDAALADTPETPKFIEDHFTRQNEIQKSVEVITNSPFPSPILSPTPTPAKKVVPKSTLNETKSTDSIPAEAEIEEERDEVTEKKLHFIHEAEENTTTSTTTAVTSPSPSQASVGTKIDKIESRIAADPIHSQRTQTTTQTSTTLLLETNRDLRSALADSISELASLEEENERLNEQVRKEIDIERPKLIAEACEDLSERLQRAEVAIERERREATNGKFALTELHATKQKLADALQLVKESRKSNANSGEEKANENEEMTNVETERIRVMKEALEKAEDKVLVMFADLSATKVELNRLREENTELKTKHALLETKLEDMHNQREQEKGKEKDSAPDTNDTRGNVEHRHEHQHQIMMSPRAVKEELELASLMKKNAEMRDRESHKKMEEAERQKDAAVKVVEKLRTENEEIRRENEKLRRRFLLEQDSSNIGQDVELARNDKVHSGTERAEKISEKTSVTKKVAVVVAKKRERPSVLRLPSFAWYFISGSDKAPEFRIEEDDSN</sequence>